<proteinExistence type="predicted"/>
<dbReference type="AlphaFoldDB" id="A0A6G1CT06"/>
<gene>
    <name evidence="1" type="ORF">E2562_026602</name>
</gene>
<accession>A0A6G1CT06</accession>
<dbReference type="EMBL" id="SPHZ02000008">
    <property type="protein sequence ID" value="KAF0903326.1"/>
    <property type="molecule type" value="Genomic_DNA"/>
</dbReference>
<name>A0A6G1CT06_9ORYZ</name>
<protein>
    <submittedName>
        <fullName evidence="1">Uncharacterized protein</fullName>
    </submittedName>
</protein>
<evidence type="ECO:0000313" key="1">
    <source>
        <dbReference type="EMBL" id="KAF0903326.1"/>
    </source>
</evidence>
<dbReference type="Proteomes" id="UP000479710">
    <property type="component" value="Unassembled WGS sequence"/>
</dbReference>
<keyword evidence="2" id="KW-1185">Reference proteome</keyword>
<reference evidence="1 2" key="1">
    <citation type="submission" date="2019-11" db="EMBL/GenBank/DDBJ databases">
        <title>Whole genome sequence of Oryza granulata.</title>
        <authorList>
            <person name="Li W."/>
        </authorList>
    </citation>
    <scope>NUCLEOTIDE SEQUENCE [LARGE SCALE GENOMIC DNA]</scope>
    <source>
        <strain evidence="2">cv. Menghai</strain>
        <tissue evidence="1">Leaf</tissue>
    </source>
</reference>
<comment type="caution">
    <text evidence="1">The sequence shown here is derived from an EMBL/GenBank/DDBJ whole genome shotgun (WGS) entry which is preliminary data.</text>
</comment>
<evidence type="ECO:0000313" key="2">
    <source>
        <dbReference type="Proteomes" id="UP000479710"/>
    </source>
</evidence>
<organism evidence="1 2">
    <name type="scientific">Oryza meyeriana var. granulata</name>
    <dbReference type="NCBI Taxonomy" id="110450"/>
    <lineage>
        <taxon>Eukaryota</taxon>
        <taxon>Viridiplantae</taxon>
        <taxon>Streptophyta</taxon>
        <taxon>Embryophyta</taxon>
        <taxon>Tracheophyta</taxon>
        <taxon>Spermatophyta</taxon>
        <taxon>Magnoliopsida</taxon>
        <taxon>Liliopsida</taxon>
        <taxon>Poales</taxon>
        <taxon>Poaceae</taxon>
        <taxon>BOP clade</taxon>
        <taxon>Oryzoideae</taxon>
        <taxon>Oryzeae</taxon>
        <taxon>Oryzinae</taxon>
        <taxon>Oryza</taxon>
        <taxon>Oryza meyeriana</taxon>
    </lineage>
</organism>
<sequence>MAAQPVLPFRELLQRRLRRSMMLVHLANLPEQVPDESPSAAVEEFAVVEGQRPCNTLPSRIPNSE</sequence>